<sequence>MLKRQRAPSPPPSVSNVSSTGPFDLVLPFSKRQRMLPSEGLSQPNHSHGHWEEDEEYSDDLENGVSQSAIVNSPYKETNSVLYELHTLHRHRLLFSQSQQRSSTHKFGILSEAAKHANDAGPTQSLPQPIAASYQHLTPSSPLDNRIPHSGSNSDAHPEHEVQSVRERYEDTNRLLGSLFLSRRRELEPDDQGTSH</sequence>
<evidence type="ECO:0000313" key="3">
    <source>
        <dbReference type="Proteomes" id="UP001465976"/>
    </source>
</evidence>
<evidence type="ECO:0000256" key="1">
    <source>
        <dbReference type="SAM" id="MobiDB-lite"/>
    </source>
</evidence>
<feature type="region of interest" description="Disordered" evidence="1">
    <location>
        <begin position="1"/>
        <end position="22"/>
    </location>
</feature>
<dbReference type="EMBL" id="JBAHYK010000342">
    <property type="protein sequence ID" value="KAL0575028.1"/>
    <property type="molecule type" value="Genomic_DNA"/>
</dbReference>
<organism evidence="2 3">
    <name type="scientific">Marasmius crinis-equi</name>
    <dbReference type="NCBI Taxonomy" id="585013"/>
    <lineage>
        <taxon>Eukaryota</taxon>
        <taxon>Fungi</taxon>
        <taxon>Dikarya</taxon>
        <taxon>Basidiomycota</taxon>
        <taxon>Agaricomycotina</taxon>
        <taxon>Agaricomycetes</taxon>
        <taxon>Agaricomycetidae</taxon>
        <taxon>Agaricales</taxon>
        <taxon>Marasmiineae</taxon>
        <taxon>Marasmiaceae</taxon>
        <taxon>Marasmius</taxon>
    </lineage>
</organism>
<reference evidence="2 3" key="1">
    <citation type="submission" date="2024-02" db="EMBL/GenBank/DDBJ databases">
        <title>A draft genome for the cacao thread blight pathogen Marasmius crinis-equi.</title>
        <authorList>
            <person name="Cohen S.P."/>
            <person name="Baruah I.K."/>
            <person name="Amoako-Attah I."/>
            <person name="Bukari Y."/>
            <person name="Meinhardt L.W."/>
            <person name="Bailey B.A."/>
        </authorList>
    </citation>
    <scope>NUCLEOTIDE SEQUENCE [LARGE SCALE GENOMIC DNA]</scope>
    <source>
        <strain evidence="2 3">GH-76</strain>
    </source>
</reference>
<feature type="region of interest" description="Disordered" evidence="1">
    <location>
        <begin position="34"/>
        <end position="61"/>
    </location>
</feature>
<gene>
    <name evidence="2" type="ORF">V5O48_006929</name>
</gene>
<feature type="region of interest" description="Disordered" evidence="1">
    <location>
        <begin position="135"/>
        <end position="169"/>
    </location>
</feature>
<accession>A0ABR3FIB1</accession>
<name>A0ABR3FIB1_9AGAR</name>
<dbReference type="Proteomes" id="UP001465976">
    <property type="component" value="Unassembled WGS sequence"/>
</dbReference>
<keyword evidence="3" id="KW-1185">Reference proteome</keyword>
<proteinExistence type="predicted"/>
<evidence type="ECO:0000313" key="2">
    <source>
        <dbReference type="EMBL" id="KAL0575028.1"/>
    </source>
</evidence>
<feature type="compositionally biased region" description="Acidic residues" evidence="1">
    <location>
        <begin position="52"/>
        <end position="61"/>
    </location>
</feature>
<protein>
    <submittedName>
        <fullName evidence="2">Uncharacterized protein</fullName>
    </submittedName>
</protein>
<feature type="compositionally biased region" description="Basic and acidic residues" evidence="1">
    <location>
        <begin position="156"/>
        <end position="169"/>
    </location>
</feature>
<comment type="caution">
    <text evidence="2">The sequence shown here is derived from an EMBL/GenBank/DDBJ whole genome shotgun (WGS) entry which is preliminary data.</text>
</comment>